<keyword evidence="3" id="KW-1185">Reference proteome</keyword>
<evidence type="ECO:0000256" key="1">
    <source>
        <dbReference type="SAM" id="MobiDB-lite"/>
    </source>
</evidence>
<gene>
    <name evidence="2" type="primary">ga24790</name>
    <name evidence="2" type="ORF">PR202_ga24790</name>
</gene>
<dbReference type="EMBL" id="BQKI01000013">
    <property type="protein sequence ID" value="GJN07005.1"/>
    <property type="molecule type" value="Genomic_DNA"/>
</dbReference>
<evidence type="ECO:0000313" key="3">
    <source>
        <dbReference type="Proteomes" id="UP001054889"/>
    </source>
</evidence>
<proteinExistence type="predicted"/>
<feature type="compositionally biased region" description="Gly residues" evidence="1">
    <location>
        <begin position="78"/>
        <end position="87"/>
    </location>
</feature>
<protein>
    <submittedName>
        <fullName evidence="2">Uncharacterized protein</fullName>
    </submittedName>
</protein>
<feature type="region of interest" description="Disordered" evidence="1">
    <location>
        <begin position="22"/>
        <end position="97"/>
    </location>
</feature>
<feature type="compositionally biased region" description="Low complexity" evidence="1">
    <location>
        <begin position="39"/>
        <end position="68"/>
    </location>
</feature>
<accession>A0AAV5D9W3</accession>
<evidence type="ECO:0000313" key="2">
    <source>
        <dbReference type="EMBL" id="GJN07005.1"/>
    </source>
</evidence>
<reference evidence="2" key="1">
    <citation type="journal article" date="2018" name="DNA Res.">
        <title>Multiple hybrid de novo genome assembly of finger millet, an orphan allotetraploid crop.</title>
        <authorList>
            <person name="Hatakeyama M."/>
            <person name="Aluri S."/>
            <person name="Balachadran M.T."/>
            <person name="Sivarajan S.R."/>
            <person name="Patrignani A."/>
            <person name="Gruter S."/>
            <person name="Poveda L."/>
            <person name="Shimizu-Inatsugi R."/>
            <person name="Baeten J."/>
            <person name="Francoijs K.J."/>
            <person name="Nataraja K.N."/>
            <person name="Reddy Y.A.N."/>
            <person name="Phadnis S."/>
            <person name="Ravikumar R.L."/>
            <person name="Schlapbach R."/>
            <person name="Sreeman S.M."/>
            <person name="Shimizu K.K."/>
        </authorList>
    </citation>
    <scope>NUCLEOTIDE SEQUENCE</scope>
</reference>
<sequence>MRTRFGASSFAGNAGLCGPAPPLRPCSFLPNQPAPTPPSSSSSVPASSVVPSNPAAASSNSVASSSPALATPESLSGAGNGKQGGLSPGAIAGIAGW</sequence>
<reference evidence="2" key="2">
    <citation type="submission" date="2021-12" db="EMBL/GenBank/DDBJ databases">
        <title>Resequencing data analysis of finger millet.</title>
        <authorList>
            <person name="Hatakeyama M."/>
            <person name="Aluri S."/>
            <person name="Balachadran M.T."/>
            <person name="Sivarajan S.R."/>
            <person name="Poveda L."/>
            <person name="Shimizu-Inatsugi R."/>
            <person name="Schlapbach R."/>
            <person name="Sreeman S.M."/>
            <person name="Shimizu K.K."/>
        </authorList>
    </citation>
    <scope>NUCLEOTIDE SEQUENCE</scope>
</reference>
<organism evidence="2 3">
    <name type="scientific">Eleusine coracana subsp. coracana</name>
    <dbReference type="NCBI Taxonomy" id="191504"/>
    <lineage>
        <taxon>Eukaryota</taxon>
        <taxon>Viridiplantae</taxon>
        <taxon>Streptophyta</taxon>
        <taxon>Embryophyta</taxon>
        <taxon>Tracheophyta</taxon>
        <taxon>Spermatophyta</taxon>
        <taxon>Magnoliopsida</taxon>
        <taxon>Liliopsida</taxon>
        <taxon>Poales</taxon>
        <taxon>Poaceae</taxon>
        <taxon>PACMAD clade</taxon>
        <taxon>Chloridoideae</taxon>
        <taxon>Cynodonteae</taxon>
        <taxon>Eleusininae</taxon>
        <taxon>Eleusine</taxon>
    </lineage>
</organism>
<name>A0AAV5D9W3_ELECO</name>
<comment type="caution">
    <text evidence="2">The sequence shown here is derived from an EMBL/GenBank/DDBJ whole genome shotgun (WGS) entry which is preliminary data.</text>
</comment>
<dbReference type="Proteomes" id="UP001054889">
    <property type="component" value="Unassembled WGS sequence"/>
</dbReference>
<dbReference type="AlphaFoldDB" id="A0AAV5D9W3"/>